<dbReference type="eggNOG" id="COG0745">
    <property type="taxonomic scope" value="Bacteria"/>
</dbReference>
<dbReference type="OrthoDB" id="9789181at2"/>
<reference evidence="4 5" key="1">
    <citation type="journal article" date="1992" name="Int. J. Syst. Bacteriol.">
        <title>Sphingobacterium antarcticus sp. nov. a Psychrotrophic Bacterium from the Soils of Schirmacher Oasis, Antarctica.</title>
        <authorList>
            <person name="Shivaji S."/>
            <person name="Ray M.K."/>
            <person name="Rao N.S."/>
            <person name="Saiserr L."/>
            <person name="Jagannadham M.V."/>
            <person name="Kumar G.S."/>
            <person name="Reddy G."/>
            <person name="Bhargava P.M."/>
        </authorList>
    </citation>
    <scope>NUCLEOTIDE SEQUENCE [LARGE SCALE GENOMIC DNA]</scope>
    <source>
        <strain evidence="4 5">4BY</strain>
    </source>
</reference>
<sequence>MVKKIMICDDDNGILEMMEMIIEEFGFDVFTEANSVNVLKRLESEKPDLLLLDIWMPVLSGDQVLKTIKAEPKFSSLPVIMYSASAEGHIIAEKSGASDYIAKPFDMNDLEAKIIALL</sequence>
<keyword evidence="4" id="KW-0418">Kinase</keyword>
<dbReference type="GO" id="GO:0016301">
    <property type="term" value="F:kinase activity"/>
    <property type="evidence" value="ECO:0007669"/>
    <property type="project" value="UniProtKB-KW"/>
</dbReference>
<dbReference type="PANTHER" id="PTHR44591:SF3">
    <property type="entry name" value="RESPONSE REGULATORY DOMAIN-CONTAINING PROTEIN"/>
    <property type="match status" value="1"/>
</dbReference>
<evidence type="ECO:0000313" key="5">
    <source>
        <dbReference type="Proteomes" id="UP000028007"/>
    </source>
</evidence>
<organism evidence="4 5">
    <name type="scientific">Pedobacter antarcticus 4BY</name>
    <dbReference type="NCBI Taxonomy" id="1358423"/>
    <lineage>
        <taxon>Bacteria</taxon>
        <taxon>Pseudomonadati</taxon>
        <taxon>Bacteroidota</taxon>
        <taxon>Sphingobacteriia</taxon>
        <taxon>Sphingobacteriales</taxon>
        <taxon>Sphingobacteriaceae</taxon>
        <taxon>Pedobacter</taxon>
    </lineage>
</organism>
<evidence type="ECO:0000259" key="3">
    <source>
        <dbReference type="PROSITE" id="PS50110"/>
    </source>
</evidence>
<dbReference type="RefSeq" id="WP_037444825.1">
    <property type="nucleotide sequence ID" value="NZ_JNFF01000117.1"/>
</dbReference>
<name>A0A081PBY7_9SPHI</name>
<evidence type="ECO:0000256" key="1">
    <source>
        <dbReference type="ARBA" id="ARBA00022553"/>
    </source>
</evidence>
<dbReference type="PROSITE" id="PS50110">
    <property type="entry name" value="RESPONSE_REGULATORY"/>
    <property type="match status" value="1"/>
</dbReference>
<dbReference type="InterPro" id="IPR050595">
    <property type="entry name" value="Bact_response_regulator"/>
</dbReference>
<dbReference type="PANTHER" id="PTHR44591">
    <property type="entry name" value="STRESS RESPONSE REGULATOR PROTEIN 1"/>
    <property type="match status" value="1"/>
</dbReference>
<keyword evidence="4" id="KW-0808">Transferase</keyword>
<dbReference type="AlphaFoldDB" id="A0A081PBY7"/>
<dbReference type="Proteomes" id="UP000028007">
    <property type="component" value="Unassembled WGS sequence"/>
</dbReference>
<dbReference type="InterPro" id="IPR001789">
    <property type="entry name" value="Sig_transdc_resp-reg_receiver"/>
</dbReference>
<dbReference type="Gene3D" id="3.40.50.2300">
    <property type="match status" value="1"/>
</dbReference>
<feature type="domain" description="Response regulatory" evidence="3">
    <location>
        <begin position="4"/>
        <end position="118"/>
    </location>
</feature>
<dbReference type="Pfam" id="PF00072">
    <property type="entry name" value="Response_reg"/>
    <property type="match status" value="1"/>
</dbReference>
<dbReference type="EMBL" id="JNFF01000117">
    <property type="protein sequence ID" value="KEQ28210.1"/>
    <property type="molecule type" value="Genomic_DNA"/>
</dbReference>
<keyword evidence="1 2" id="KW-0597">Phosphoprotein</keyword>
<comment type="caution">
    <text evidence="4">The sequence shown here is derived from an EMBL/GenBank/DDBJ whole genome shotgun (WGS) entry which is preliminary data.</text>
</comment>
<dbReference type="SUPFAM" id="SSF52172">
    <property type="entry name" value="CheY-like"/>
    <property type="match status" value="1"/>
</dbReference>
<accession>A0A081PBY7</accession>
<feature type="modified residue" description="4-aspartylphosphate" evidence="2">
    <location>
        <position position="53"/>
    </location>
</feature>
<evidence type="ECO:0000313" key="4">
    <source>
        <dbReference type="EMBL" id="KEQ28210.1"/>
    </source>
</evidence>
<protein>
    <submittedName>
        <fullName evidence="4">Histidine kinase</fullName>
    </submittedName>
</protein>
<gene>
    <name evidence="4" type="ORF">N180_00820</name>
</gene>
<dbReference type="InterPro" id="IPR011006">
    <property type="entry name" value="CheY-like_superfamily"/>
</dbReference>
<dbReference type="GO" id="GO:0000160">
    <property type="term" value="P:phosphorelay signal transduction system"/>
    <property type="evidence" value="ECO:0007669"/>
    <property type="project" value="InterPro"/>
</dbReference>
<keyword evidence="5" id="KW-1185">Reference proteome</keyword>
<dbReference type="SMART" id="SM00448">
    <property type="entry name" value="REC"/>
    <property type="match status" value="1"/>
</dbReference>
<evidence type="ECO:0000256" key="2">
    <source>
        <dbReference type="PROSITE-ProRule" id="PRU00169"/>
    </source>
</evidence>
<proteinExistence type="predicted"/>